<reference evidence="1 2" key="2">
    <citation type="submission" date="2020-03" db="EMBL/GenBank/DDBJ databases">
        <authorList>
            <person name="Ichikawa N."/>
            <person name="Kimura A."/>
            <person name="Kitahashi Y."/>
            <person name="Uohara A."/>
        </authorList>
    </citation>
    <scope>NUCLEOTIDE SEQUENCE [LARGE SCALE GENOMIC DNA]</scope>
    <source>
        <strain evidence="1 2">NBRC 108639</strain>
    </source>
</reference>
<evidence type="ECO:0000313" key="2">
    <source>
        <dbReference type="Proteomes" id="UP000482800"/>
    </source>
</evidence>
<dbReference type="RefSeq" id="WP_173057040.1">
    <property type="nucleotide sequence ID" value="NZ_BAABGO010000001.1"/>
</dbReference>
<dbReference type="AlphaFoldDB" id="A0A6V8K6X9"/>
<accession>A0A6V8K6X9</accession>
<name>A0A6V8K6X9_9ACTN</name>
<dbReference type="EMBL" id="BLPF01000001">
    <property type="protein sequence ID" value="GFJ79514.1"/>
    <property type="molecule type" value="Genomic_DNA"/>
</dbReference>
<evidence type="ECO:0000313" key="1">
    <source>
        <dbReference type="EMBL" id="GFJ79514.1"/>
    </source>
</evidence>
<reference evidence="1 2" key="1">
    <citation type="submission" date="2020-03" db="EMBL/GenBank/DDBJ databases">
        <title>Whole genome shotgun sequence of Phytohabitans houttuyneae NBRC 108639.</title>
        <authorList>
            <person name="Komaki H."/>
            <person name="Tamura T."/>
        </authorList>
    </citation>
    <scope>NUCLEOTIDE SEQUENCE [LARGE SCALE GENOMIC DNA]</scope>
    <source>
        <strain evidence="1 2">NBRC 108639</strain>
    </source>
</reference>
<comment type="caution">
    <text evidence="1">The sequence shown here is derived from an EMBL/GenBank/DDBJ whole genome shotgun (WGS) entry which is preliminary data.</text>
</comment>
<protein>
    <submittedName>
        <fullName evidence="1">Uncharacterized protein</fullName>
    </submittedName>
</protein>
<sequence length="89" mass="9936">MPTQTHRLFRAEVAKLKAGAADDQTIYDTLAAFMDRHGVPAMLAQEYRDEPAIVRLFAERGVHLLTDDDKAALDAGTKTVSDVIRERRP</sequence>
<gene>
    <name evidence="1" type="ORF">Phou_036940</name>
</gene>
<keyword evidence="2" id="KW-1185">Reference proteome</keyword>
<dbReference type="Proteomes" id="UP000482800">
    <property type="component" value="Unassembled WGS sequence"/>
</dbReference>
<organism evidence="1 2">
    <name type="scientific">Phytohabitans houttuyneae</name>
    <dbReference type="NCBI Taxonomy" id="1076126"/>
    <lineage>
        <taxon>Bacteria</taxon>
        <taxon>Bacillati</taxon>
        <taxon>Actinomycetota</taxon>
        <taxon>Actinomycetes</taxon>
        <taxon>Micromonosporales</taxon>
        <taxon>Micromonosporaceae</taxon>
    </lineage>
</organism>
<proteinExistence type="predicted"/>